<protein>
    <submittedName>
        <fullName evidence="2">Uncharacterized protein</fullName>
    </submittedName>
</protein>
<reference evidence="2 3" key="1">
    <citation type="submission" date="2018-11" db="EMBL/GenBank/DDBJ databases">
        <authorList>
            <consortium name="Pathogen Informatics"/>
        </authorList>
    </citation>
    <scope>NUCLEOTIDE SEQUENCE [LARGE SCALE GENOMIC DNA]</scope>
</reference>
<proteinExistence type="predicted"/>
<accession>A0A3P7P3X0</accession>
<dbReference type="Proteomes" id="UP000281553">
    <property type="component" value="Unassembled WGS sequence"/>
</dbReference>
<evidence type="ECO:0000313" key="3">
    <source>
        <dbReference type="Proteomes" id="UP000281553"/>
    </source>
</evidence>
<name>A0A3P7P3X0_DIBLA</name>
<evidence type="ECO:0000313" key="2">
    <source>
        <dbReference type="EMBL" id="VDN14942.1"/>
    </source>
</evidence>
<organism evidence="2 3">
    <name type="scientific">Dibothriocephalus latus</name>
    <name type="common">Fish tapeworm</name>
    <name type="synonym">Diphyllobothrium latum</name>
    <dbReference type="NCBI Taxonomy" id="60516"/>
    <lineage>
        <taxon>Eukaryota</taxon>
        <taxon>Metazoa</taxon>
        <taxon>Spiralia</taxon>
        <taxon>Lophotrochozoa</taxon>
        <taxon>Platyhelminthes</taxon>
        <taxon>Cestoda</taxon>
        <taxon>Eucestoda</taxon>
        <taxon>Diphyllobothriidea</taxon>
        <taxon>Diphyllobothriidae</taxon>
        <taxon>Dibothriocephalus</taxon>
    </lineage>
</organism>
<evidence type="ECO:0000256" key="1">
    <source>
        <dbReference type="SAM" id="MobiDB-lite"/>
    </source>
</evidence>
<feature type="region of interest" description="Disordered" evidence="1">
    <location>
        <begin position="1"/>
        <end position="21"/>
    </location>
</feature>
<dbReference type="OrthoDB" id="10562289at2759"/>
<sequence length="61" mass="7091">MLDVHRRPAAQRSRAVYYSPTSQTPTVSVIDKTYSEMRDRPMGELMHDDFVNRNSTFEIDA</sequence>
<dbReference type="AlphaFoldDB" id="A0A3P7P3X0"/>
<gene>
    <name evidence="2" type="ORF">DILT_LOCUS10773</name>
</gene>
<keyword evidence="3" id="KW-1185">Reference proteome</keyword>
<dbReference type="EMBL" id="UYRU01060878">
    <property type="protein sequence ID" value="VDN14942.1"/>
    <property type="molecule type" value="Genomic_DNA"/>
</dbReference>